<evidence type="ECO:0000256" key="1">
    <source>
        <dbReference type="ARBA" id="ARBA00001946"/>
    </source>
</evidence>
<name>A0A8C0JA20_CHEAB</name>
<dbReference type="InterPro" id="IPR050629">
    <property type="entry name" value="STE20/SPS1-PAK"/>
</dbReference>
<reference evidence="14" key="1">
    <citation type="submission" date="2025-08" db="UniProtKB">
        <authorList>
            <consortium name="Ensembl"/>
        </authorList>
    </citation>
    <scope>IDENTIFICATION</scope>
</reference>
<keyword evidence="7 9" id="KW-0418">Kinase</keyword>
<dbReference type="InterPro" id="IPR011009">
    <property type="entry name" value="Kinase-like_dom_sf"/>
</dbReference>
<keyword evidence="4" id="KW-0597">Phosphoprotein</keyword>
<dbReference type="SUPFAM" id="SSF56112">
    <property type="entry name" value="Protein kinase-like (PK-like)"/>
    <property type="match status" value="1"/>
</dbReference>
<dbReference type="Pfam" id="PF00069">
    <property type="entry name" value="Pkinase"/>
    <property type="match status" value="2"/>
</dbReference>
<evidence type="ECO:0000256" key="10">
    <source>
        <dbReference type="PIRSR" id="PIRSR038172-2"/>
    </source>
</evidence>
<dbReference type="OMA" id="EWATMKK"/>
<dbReference type="Proteomes" id="UP000694404">
    <property type="component" value="Unplaced"/>
</dbReference>
<comment type="catalytic activity">
    <reaction evidence="9">
        <text>L-threonyl-[protein] + ATP = O-phospho-L-threonyl-[protein] + ADP + H(+)</text>
        <dbReference type="Rhea" id="RHEA:46608"/>
        <dbReference type="Rhea" id="RHEA-COMP:11060"/>
        <dbReference type="Rhea" id="RHEA-COMP:11605"/>
        <dbReference type="ChEBI" id="CHEBI:15378"/>
        <dbReference type="ChEBI" id="CHEBI:30013"/>
        <dbReference type="ChEBI" id="CHEBI:30616"/>
        <dbReference type="ChEBI" id="CHEBI:61977"/>
        <dbReference type="ChEBI" id="CHEBI:456216"/>
        <dbReference type="EC" id="2.7.11.1"/>
    </reaction>
</comment>
<dbReference type="InterPro" id="IPR000719">
    <property type="entry name" value="Prot_kinase_dom"/>
</dbReference>
<dbReference type="PROSITE" id="PS00107">
    <property type="entry name" value="PROTEIN_KINASE_ATP"/>
    <property type="match status" value="1"/>
</dbReference>
<dbReference type="Ensembl" id="ENSCABT00000032073.1">
    <property type="protein sequence ID" value="ENSCABP00000029268.1"/>
    <property type="gene ID" value="ENSCABG00000021490.1"/>
</dbReference>
<dbReference type="GeneTree" id="ENSGT00940000162250"/>
<dbReference type="GO" id="GO:0006903">
    <property type="term" value="P:vesicle targeting"/>
    <property type="evidence" value="ECO:0007669"/>
    <property type="project" value="Ensembl"/>
</dbReference>
<evidence type="ECO:0000256" key="5">
    <source>
        <dbReference type="ARBA" id="ARBA00022679"/>
    </source>
</evidence>
<keyword evidence="6 9" id="KW-0547">Nucleotide-binding</keyword>
<evidence type="ECO:0000256" key="7">
    <source>
        <dbReference type="ARBA" id="ARBA00022777"/>
    </source>
</evidence>
<sequence>MSLLRDVSLLDPRLRYELIQRIGAGTYGDVYKARDTQTAELAAIKIVKLDPGDDISSIQQEITTLRDCGHPNVVAYFGSYLRNDRLWICMEFCGGGSLQEIYHTTGPLSEKQIAYVCRETLQVSKQGAEGQIGGFEASVGLSPFGADFGVSAELTASVAKRKSFIGTPYWMAPEVAAVEKKGGYNQLCDIWAIGITAIELAELQPPLFDLHPMRALMLMSKSSFQPPKLKDKAHWSPEFHHFLKLALTKNPKKRPTAEKLLQVNRLKGVVVYDIFPDKIHSCGAHSQAERTLSEIQCKSPLLPLDWCTQIQLGLLGSSLMSGCWLVPQCSCCLSDRVGSSAYFFWWCVVLIDFLSLSEIQLPWAAPHPQSPCKCHSSASPCRERCLLGLLLATPGLVSPSRGAVGSGAGVLTMWGAPGYSGPASALVSPSQMGACFSKVFNGCPLKINSAVTWIHSETRDQYLLVGAEEGIYTLNLHELHEDTMEKLLPHRCSWLYCMNNVLLSLAGKSSQISAHNLLGLFEQRTQLQKRQVPLSIATNRLTERIIPRKFALSSKIADTKGCLKCRVVRNPYSGNTFLCAALPSSLVLLQWYEPLQKFMLLKHLPAALPMPLSLFELLVVETEEYPQVCVRVVDRDRPGQELEFNVLSLSTGSSLSTEPSAGKRRPSGEWDMGVACHMTQMDRDTVLVCFEHYVRTVNLRGAPKRALAPELTFSFPIETIVCLQDSVLAFWKHGMQGRSLEGNEVSAGRRLDIILESTPTENPLAHSNLYILTGHESSY</sequence>
<dbReference type="AlphaFoldDB" id="A0A8C0JA20"/>
<comment type="cofactor">
    <cofactor evidence="1 9">
        <name>Mg(2+)</name>
        <dbReference type="ChEBI" id="CHEBI:18420"/>
    </cofactor>
</comment>
<evidence type="ECO:0000256" key="4">
    <source>
        <dbReference type="ARBA" id="ARBA00022553"/>
    </source>
</evidence>
<reference evidence="14" key="2">
    <citation type="submission" date="2025-09" db="UniProtKB">
        <authorList>
            <consortium name="Ensembl"/>
        </authorList>
    </citation>
    <scope>IDENTIFICATION</scope>
</reference>
<evidence type="ECO:0000256" key="9">
    <source>
        <dbReference type="PIRNR" id="PIRNR038172"/>
    </source>
</evidence>
<keyword evidence="3 9" id="KW-0723">Serine/threonine-protein kinase</keyword>
<keyword evidence="15" id="KW-1185">Reference proteome</keyword>
<keyword evidence="5 9" id="KW-0808">Transferase</keyword>
<dbReference type="GO" id="GO:0005737">
    <property type="term" value="C:cytoplasm"/>
    <property type="evidence" value="ECO:0007669"/>
    <property type="project" value="TreeGrafter"/>
</dbReference>
<dbReference type="PANTHER" id="PTHR48012:SF6">
    <property type="entry name" value="MITOGEN-ACTIVATED PROTEIN KINASE KINASE KINASE KINASE 2"/>
    <property type="match status" value="1"/>
</dbReference>
<dbReference type="InterPro" id="IPR017441">
    <property type="entry name" value="Protein_kinase_ATP_BS"/>
</dbReference>
<evidence type="ECO:0000256" key="11">
    <source>
        <dbReference type="PROSITE-ProRule" id="PRU10141"/>
    </source>
</evidence>
<dbReference type="SMART" id="SM00036">
    <property type="entry name" value="CNH"/>
    <property type="match status" value="1"/>
</dbReference>
<dbReference type="Gene3D" id="1.10.510.10">
    <property type="entry name" value="Transferase(Phosphotransferase) domain 1"/>
    <property type="match status" value="2"/>
</dbReference>
<feature type="domain" description="CNH" evidence="13">
    <location>
        <begin position="444"/>
        <end position="766"/>
    </location>
</feature>
<evidence type="ECO:0000256" key="2">
    <source>
        <dbReference type="ARBA" id="ARBA00008874"/>
    </source>
</evidence>
<dbReference type="PROSITE" id="PS50011">
    <property type="entry name" value="PROTEIN_KINASE_DOM"/>
    <property type="match status" value="1"/>
</dbReference>
<comment type="catalytic activity">
    <reaction evidence="9">
        <text>L-seryl-[protein] + ATP = O-phospho-L-seryl-[protein] + ADP + H(+)</text>
        <dbReference type="Rhea" id="RHEA:17989"/>
        <dbReference type="Rhea" id="RHEA-COMP:9863"/>
        <dbReference type="Rhea" id="RHEA-COMP:11604"/>
        <dbReference type="ChEBI" id="CHEBI:15378"/>
        <dbReference type="ChEBI" id="CHEBI:29999"/>
        <dbReference type="ChEBI" id="CHEBI:30616"/>
        <dbReference type="ChEBI" id="CHEBI:83421"/>
        <dbReference type="ChEBI" id="CHEBI:456216"/>
        <dbReference type="EC" id="2.7.11.1"/>
    </reaction>
</comment>
<dbReference type="EC" id="2.7.11.1" evidence="9"/>
<dbReference type="GO" id="GO:0005524">
    <property type="term" value="F:ATP binding"/>
    <property type="evidence" value="ECO:0007669"/>
    <property type="project" value="UniProtKB-UniRule"/>
</dbReference>
<dbReference type="InterPro" id="IPR021160">
    <property type="entry name" value="MAPKKKK"/>
</dbReference>
<dbReference type="GO" id="GO:0046330">
    <property type="term" value="P:positive regulation of JNK cascade"/>
    <property type="evidence" value="ECO:0007669"/>
    <property type="project" value="Ensembl"/>
</dbReference>
<evidence type="ECO:0000259" key="12">
    <source>
        <dbReference type="PROSITE" id="PS50011"/>
    </source>
</evidence>
<accession>A0A8C0JA20</accession>
<evidence type="ECO:0000313" key="15">
    <source>
        <dbReference type="Proteomes" id="UP000694404"/>
    </source>
</evidence>
<gene>
    <name evidence="14" type="primary">MAP4K2</name>
</gene>
<proteinExistence type="inferred from homology"/>
<evidence type="ECO:0000256" key="6">
    <source>
        <dbReference type="ARBA" id="ARBA00022741"/>
    </source>
</evidence>
<dbReference type="PROSITE" id="PS50219">
    <property type="entry name" value="CNH"/>
    <property type="match status" value="1"/>
</dbReference>
<comment type="similarity">
    <text evidence="2 9">Belongs to the protein kinase superfamily. STE Ser/Thr protein kinase family. STE20 subfamily.</text>
</comment>
<feature type="binding site" evidence="10">
    <location>
        <begin position="22"/>
        <end position="30"/>
    </location>
    <ligand>
        <name>ATP</name>
        <dbReference type="ChEBI" id="CHEBI:30616"/>
    </ligand>
</feature>
<dbReference type="FunFam" id="1.10.510.10:FF:000031">
    <property type="entry name" value="Mitogen-activated protein kinase kinase kinase kinase"/>
    <property type="match status" value="1"/>
</dbReference>
<protein>
    <recommendedName>
        <fullName evidence="9">Mitogen-activated protein kinase kinase kinase kinase</fullName>
        <ecNumber evidence="9">2.7.11.1</ecNumber>
    </recommendedName>
</protein>
<dbReference type="GO" id="GO:0031435">
    <property type="term" value="F:mitogen-activated protein kinase kinase kinase binding"/>
    <property type="evidence" value="ECO:0007669"/>
    <property type="project" value="Ensembl"/>
</dbReference>
<feature type="binding site" evidence="10 11">
    <location>
        <position position="45"/>
    </location>
    <ligand>
        <name>ATP</name>
        <dbReference type="ChEBI" id="CHEBI:30616"/>
    </ligand>
</feature>
<evidence type="ECO:0000313" key="14">
    <source>
        <dbReference type="Ensembl" id="ENSCABP00000029268.1"/>
    </source>
</evidence>
<evidence type="ECO:0000256" key="8">
    <source>
        <dbReference type="ARBA" id="ARBA00022840"/>
    </source>
</evidence>
<organism evidence="14 15">
    <name type="scientific">Chelonoidis abingdonii</name>
    <name type="common">Abingdon island giant tortoise</name>
    <name type="synonym">Testudo abingdonii</name>
    <dbReference type="NCBI Taxonomy" id="106734"/>
    <lineage>
        <taxon>Eukaryota</taxon>
        <taxon>Metazoa</taxon>
        <taxon>Chordata</taxon>
        <taxon>Craniata</taxon>
        <taxon>Vertebrata</taxon>
        <taxon>Euteleostomi</taxon>
        <taxon>Archelosauria</taxon>
        <taxon>Testudinata</taxon>
        <taxon>Testudines</taxon>
        <taxon>Cryptodira</taxon>
        <taxon>Durocryptodira</taxon>
        <taxon>Testudinoidea</taxon>
        <taxon>Testudinidae</taxon>
        <taxon>Chelonoidis</taxon>
    </lineage>
</organism>
<dbReference type="GO" id="GO:0008349">
    <property type="term" value="F:MAP kinase kinase kinase kinase activity"/>
    <property type="evidence" value="ECO:0007669"/>
    <property type="project" value="InterPro"/>
</dbReference>
<dbReference type="PANTHER" id="PTHR48012">
    <property type="entry name" value="STERILE20-LIKE KINASE, ISOFORM B-RELATED"/>
    <property type="match status" value="1"/>
</dbReference>
<comment type="function">
    <text evidence="9">Serine/threonine kinase that plays a role in the response to environmental stress. Appears to act upstream of the JUN N-terminal pathway.</text>
</comment>
<dbReference type="InterPro" id="IPR001180">
    <property type="entry name" value="CNH_dom"/>
</dbReference>
<evidence type="ECO:0000259" key="13">
    <source>
        <dbReference type="PROSITE" id="PS50219"/>
    </source>
</evidence>
<dbReference type="PIRSF" id="PIRSF038172">
    <property type="entry name" value="MAPKKKK"/>
    <property type="match status" value="1"/>
</dbReference>
<feature type="domain" description="Protein kinase" evidence="12">
    <location>
        <begin position="16"/>
        <end position="275"/>
    </location>
</feature>
<keyword evidence="8 9" id="KW-0067">ATP-binding</keyword>
<evidence type="ECO:0000256" key="3">
    <source>
        <dbReference type="ARBA" id="ARBA00022527"/>
    </source>
</evidence>
<dbReference type="Pfam" id="PF00780">
    <property type="entry name" value="CNH"/>
    <property type="match status" value="1"/>
</dbReference>
<dbReference type="CDD" id="cd06613">
    <property type="entry name" value="STKc_MAP4K3_like"/>
    <property type="match status" value="1"/>
</dbReference>